<keyword evidence="3" id="KW-1185">Reference proteome</keyword>
<dbReference type="OrthoDB" id="118609at2"/>
<gene>
    <name evidence="2" type="ORF">SAMN04488071_1939</name>
</gene>
<dbReference type="AlphaFoldDB" id="A0A1G6ZSH5"/>
<dbReference type="Pfam" id="PF06718">
    <property type="entry name" value="DUF1203"/>
    <property type="match status" value="1"/>
</dbReference>
<dbReference type="InterPro" id="IPR009593">
    <property type="entry name" value="DUF1203"/>
</dbReference>
<protein>
    <recommendedName>
        <fullName evidence="4">DUF1203 domain-containing protein</fullName>
    </recommendedName>
</protein>
<organism evidence="2 3">
    <name type="scientific">Kordiimonas lacus</name>
    <dbReference type="NCBI Taxonomy" id="637679"/>
    <lineage>
        <taxon>Bacteria</taxon>
        <taxon>Pseudomonadati</taxon>
        <taxon>Pseudomonadota</taxon>
        <taxon>Alphaproteobacteria</taxon>
        <taxon>Kordiimonadales</taxon>
        <taxon>Kordiimonadaceae</taxon>
        <taxon>Kordiimonas</taxon>
    </lineage>
</organism>
<evidence type="ECO:0000313" key="2">
    <source>
        <dbReference type="EMBL" id="SDE05724.1"/>
    </source>
</evidence>
<dbReference type="RefSeq" id="WP_068304302.1">
    <property type="nucleotide sequence ID" value="NZ_FNAK01000004.1"/>
</dbReference>
<feature type="compositionally biased region" description="Basic and acidic residues" evidence="1">
    <location>
        <begin position="18"/>
        <end position="33"/>
    </location>
</feature>
<evidence type="ECO:0000256" key="1">
    <source>
        <dbReference type="SAM" id="MobiDB-lite"/>
    </source>
</evidence>
<sequence>MTALKVIAMPTSEARAYQRGEVDANGRVPEKEASTGPGNPCRHCLQTIEAGAEKLVLAYRPFHDLQPYAELGPIFLHGRECDRHDETAGFPSMFSRWGTVMVRGYGTDNRIQYQCARHVPVDELESQCIEMLNDPNVAYLHVRTSQYNCYQCRVERA</sequence>
<reference evidence="2 3" key="1">
    <citation type="submission" date="2016-10" db="EMBL/GenBank/DDBJ databases">
        <authorList>
            <person name="de Groot N.N."/>
        </authorList>
    </citation>
    <scope>NUCLEOTIDE SEQUENCE [LARGE SCALE GENOMIC DNA]</scope>
    <source>
        <strain evidence="2 3">CGMCC 1.9109</strain>
    </source>
</reference>
<dbReference type="EMBL" id="FNAK01000004">
    <property type="protein sequence ID" value="SDE05724.1"/>
    <property type="molecule type" value="Genomic_DNA"/>
</dbReference>
<accession>A0A1G6ZSH5</accession>
<evidence type="ECO:0008006" key="4">
    <source>
        <dbReference type="Google" id="ProtNLM"/>
    </source>
</evidence>
<name>A0A1G6ZSH5_9PROT</name>
<proteinExistence type="predicted"/>
<feature type="region of interest" description="Disordered" evidence="1">
    <location>
        <begin position="18"/>
        <end position="39"/>
    </location>
</feature>
<dbReference type="PIRSF" id="PIRSF034110">
    <property type="entry name" value="DUF1203"/>
    <property type="match status" value="1"/>
</dbReference>
<evidence type="ECO:0000313" key="3">
    <source>
        <dbReference type="Proteomes" id="UP000183685"/>
    </source>
</evidence>
<dbReference type="Proteomes" id="UP000183685">
    <property type="component" value="Unassembled WGS sequence"/>
</dbReference>
<dbReference type="STRING" id="637679.GCA_001550055_01916"/>